<organism evidence="1 2">
    <name type="scientific">Mycobacterium kansasii</name>
    <dbReference type="NCBI Taxonomy" id="1768"/>
    <lineage>
        <taxon>Bacteria</taxon>
        <taxon>Bacillati</taxon>
        <taxon>Actinomycetota</taxon>
        <taxon>Actinomycetes</taxon>
        <taxon>Mycobacteriales</taxon>
        <taxon>Mycobacteriaceae</taxon>
        <taxon>Mycobacterium</taxon>
    </lineage>
</organism>
<dbReference type="Proteomes" id="UP000188532">
    <property type="component" value="Unassembled WGS sequence"/>
</dbReference>
<sequence length="39" mass="4486">MVWKCAGMLDPAAQCVSNHISVISRLAGRFRCRRPRFDH</sequence>
<dbReference type="EMBL" id="MVBN01000001">
    <property type="protein sequence ID" value="OOK83213.1"/>
    <property type="molecule type" value="Genomic_DNA"/>
</dbReference>
<evidence type="ECO:0000313" key="1">
    <source>
        <dbReference type="EMBL" id="OOK83213.1"/>
    </source>
</evidence>
<name>A0A1V3XVF9_MYCKA</name>
<gene>
    <name evidence="1" type="ORF">BZL29_0416</name>
</gene>
<comment type="caution">
    <text evidence="1">The sequence shown here is derived from an EMBL/GenBank/DDBJ whole genome shotgun (WGS) entry which is preliminary data.</text>
</comment>
<dbReference type="AlphaFoldDB" id="A0A1V3XVF9"/>
<evidence type="ECO:0000313" key="2">
    <source>
        <dbReference type="Proteomes" id="UP000188532"/>
    </source>
</evidence>
<protein>
    <submittedName>
        <fullName evidence="1">Uncharacterized protein</fullName>
    </submittedName>
</protein>
<reference evidence="1 2" key="1">
    <citation type="submission" date="2017-02" db="EMBL/GenBank/DDBJ databases">
        <title>Complete genome sequences of Mycobacterium kansasii strains isolated from rhesus macaques.</title>
        <authorList>
            <person name="Panda A."/>
            <person name="Nagaraj S."/>
            <person name="Zhao X."/>
            <person name="Tettelin H."/>
            <person name="Detolla L.J."/>
        </authorList>
    </citation>
    <scope>NUCLEOTIDE SEQUENCE [LARGE SCALE GENOMIC DNA]</scope>
    <source>
        <strain evidence="1 2">11-3469</strain>
    </source>
</reference>
<accession>A0A1V3XVF9</accession>
<proteinExistence type="predicted"/>